<evidence type="ECO:0000313" key="2">
    <source>
        <dbReference type="Proteomes" id="UP000276133"/>
    </source>
</evidence>
<dbReference type="AlphaFoldDB" id="A0A3M7TAS0"/>
<accession>A0A3M7TAS0</accession>
<reference evidence="1 2" key="1">
    <citation type="journal article" date="2018" name="Sci. Rep.">
        <title>Genomic signatures of local adaptation to the degree of environmental predictability in rotifers.</title>
        <authorList>
            <person name="Franch-Gras L."/>
            <person name="Hahn C."/>
            <person name="Garcia-Roger E.M."/>
            <person name="Carmona M.J."/>
            <person name="Serra M."/>
            <person name="Gomez A."/>
        </authorList>
    </citation>
    <scope>NUCLEOTIDE SEQUENCE [LARGE SCALE GENOMIC DNA]</scope>
    <source>
        <strain evidence="1">HYR1</strain>
    </source>
</reference>
<name>A0A3M7TAS0_BRAPC</name>
<evidence type="ECO:0000313" key="1">
    <source>
        <dbReference type="EMBL" id="RNA45186.1"/>
    </source>
</evidence>
<dbReference type="Proteomes" id="UP000276133">
    <property type="component" value="Unassembled WGS sequence"/>
</dbReference>
<comment type="caution">
    <text evidence="1">The sequence shown here is derived from an EMBL/GenBank/DDBJ whole genome shotgun (WGS) entry which is preliminary data.</text>
</comment>
<proteinExistence type="predicted"/>
<organism evidence="1 2">
    <name type="scientific">Brachionus plicatilis</name>
    <name type="common">Marine rotifer</name>
    <name type="synonym">Brachionus muelleri</name>
    <dbReference type="NCBI Taxonomy" id="10195"/>
    <lineage>
        <taxon>Eukaryota</taxon>
        <taxon>Metazoa</taxon>
        <taxon>Spiralia</taxon>
        <taxon>Gnathifera</taxon>
        <taxon>Rotifera</taxon>
        <taxon>Eurotatoria</taxon>
        <taxon>Monogononta</taxon>
        <taxon>Pseudotrocha</taxon>
        <taxon>Ploima</taxon>
        <taxon>Brachionidae</taxon>
        <taxon>Brachionus</taxon>
    </lineage>
</organism>
<gene>
    <name evidence="1" type="ORF">BpHYR1_003453</name>
</gene>
<sequence length="96" mass="11363">MAKIAKFFAVLEFTLSNKMLCYFCIAFNSLTGRLRSIDLEISITRYRVPVNKRERKCNAETNLIKHHCTFNDLERCFQRSNLENKVLLVFRTRSLI</sequence>
<protein>
    <submittedName>
        <fullName evidence="1">Uncharacterized protein</fullName>
    </submittedName>
</protein>
<keyword evidence="2" id="KW-1185">Reference proteome</keyword>
<dbReference type="EMBL" id="REGN01000010">
    <property type="protein sequence ID" value="RNA45186.1"/>
    <property type="molecule type" value="Genomic_DNA"/>
</dbReference>